<accession>A0A2S2QJ33</accession>
<dbReference type="EMBL" id="GGMS01008556">
    <property type="protein sequence ID" value="MBY77759.1"/>
    <property type="molecule type" value="Transcribed_RNA"/>
</dbReference>
<feature type="region of interest" description="Disordered" evidence="1">
    <location>
        <begin position="1"/>
        <end position="30"/>
    </location>
</feature>
<evidence type="ECO:0000313" key="2">
    <source>
        <dbReference type="EMBL" id="MBY77759.1"/>
    </source>
</evidence>
<name>A0A2S2QJ33_9HEMI</name>
<proteinExistence type="predicted"/>
<protein>
    <submittedName>
        <fullName evidence="2">Uncharacterized protein</fullName>
    </submittedName>
</protein>
<sequence>MSGRRRRSNMDRSTVNVNRARLARDEESSTEREALLSQLWERYRVQRAKELSIERKAYFSQVRNRYRILRARESSAQTHSNTEQNGQPNRHKFERVTNSWVNKENSVMNYHTNGLSEIQTIHAHYSPLG</sequence>
<dbReference type="AlphaFoldDB" id="A0A2S2QJ33"/>
<organism evidence="2">
    <name type="scientific">Sipha flava</name>
    <name type="common">yellow sugarcane aphid</name>
    <dbReference type="NCBI Taxonomy" id="143950"/>
    <lineage>
        <taxon>Eukaryota</taxon>
        <taxon>Metazoa</taxon>
        <taxon>Ecdysozoa</taxon>
        <taxon>Arthropoda</taxon>
        <taxon>Hexapoda</taxon>
        <taxon>Insecta</taxon>
        <taxon>Pterygota</taxon>
        <taxon>Neoptera</taxon>
        <taxon>Paraneoptera</taxon>
        <taxon>Hemiptera</taxon>
        <taxon>Sternorrhyncha</taxon>
        <taxon>Aphidomorpha</taxon>
        <taxon>Aphidoidea</taxon>
        <taxon>Aphididae</taxon>
        <taxon>Sipha</taxon>
    </lineage>
</organism>
<evidence type="ECO:0000256" key="1">
    <source>
        <dbReference type="SAM" id="MobiDB-lite"/>
    </source>
</evidence>
<feature type="compositionally biased region" description="Polar residues" evidence="1">
    <location>
        <begin position="74"/>
        <end position="88"/>
    </location>
</feature>
<feature type="region of interest" description="Disordered" evidence="1">
    <location>
        <begin position="72"/>
        <end position="95"/>
    </location>
</feature>
<gene>
    <name evidence="2" type="ORF">g.178704</name>
</gene>
<reference evidence="2" key="1">
    <citation type="submission" date="2018-04" db="EMBL/GenBank/DDBJ databases">
        <title>Transcriptome assembly of Sipha flava.</title>
        <authorList>
            <person name="Scully E.D."/>
            <person name="Geib S.M."/>
            <person name="Palmer N.A."/>
            <person name="Koch K."/>
            <person name="Bradshaw J."/>
            <person name="Heng-Moss T."/>
            <person name="Sarath G."/>
        </authorList>
    </citation>
    <scope>NUCLEOTIDE SEQUENCE</scope>
</reference>